<protein>
    <submittedName>
        <fullName evidence="1">Uncharacterized protein</fullName>
    </submittedName>
</protein>
<dbReference type="AlphaFoldDB" id="A0A1S6U5V9"/>
<gene>
    <name evidence="1" type="ORF">CPIN18021_0274</name>
</gene>
<organism evidence="1 2">
    <name type="scientific">Campylobacter pinnipediorum subsp. caledonicus</name>
    <dbReference type="NCBI Taxonomy" id="1874362"/>
    <lineage>
        <taxon>Bacteria</taxon>
        <taxon>Pseudomonadati</taxon>
        <taxon>Campylobacterota</taxon>
        <taxon>Epsilonproteobacteria</taxon>
        <taxon>Campylobacterales</taxon>
        <taxon>Campylobacteraceae</taxon>
        <taxon>Campylobacter</taxon>
    </lineage>
</organism>
<dbReference type="RefSeq" id="WP_078424241.1">
    <property type="nucleotide sequence ID" value="NZ_CP017258.1"/>
</dbReference>
<dbReference type="Proteomes" id="UP000190868">
    <property type="component" value="Chromosome"/>
</dbReference>
<reference evidence="2" key="1">
    <citation type="submission" date="2016-09" db="EMBL/GenBank/DDBJ databases">
        <title>Comparative genomics of the Campylobacter concisus group.</title>
        <authorList>
            <person name="Miller W.G."/>
            <person name="Yee E."/>
            <person name="Chapman M.H."/>
            <person name="Huynh S."/>
            <person name="Bono J.L."/>
            <person name="On S.L.W."/>
            <person name="StLeger J."/>
            <person name="Foster G."/>
            <person name="Parker C.T."/>
        </authorList>
    </citation>
    <scope>NUCLEOTIDE SEQUENCE [LARGE SCALE GENOMIC DNA]</scope>
    <source>
        <strain evidence="2">RM18021</strain>
    </source>
</reference>
<evidence type="ECO:0000313" key="2">
    <source>
        <dbReference type="Proteomes" id="UP000190868"/>
    </source>
</evidence>
<sequence>MKTSMYLYGGENSHLISINNGADDRIAKAKILIKELLKEPLKSRDFKRIDDICKAIKHWENLKN</sequence>
<keyword evidence="2" id="KW-1185">Reference proteome</keyword>
<evidence type="ECO:0000313" key="1">
    <source>
        <dbReference type="EMBL" id="AQW87121.1"/>
    </source>
</evidence>
<accession>A0A1S6U5V9</accession>
<name>A0A1S6U5V9_9BACT</name>
<proteinExistence type="predicted"/>
<dbReference type="EMBL" id="CP017258">
    <property type="protein sequence ID" value="AQW87121.1"/>
    <property type="molecule type" value="Genomic_DNA"/>
</dbReference>